<evidence type="ECO:0000259" key="5">
    <source>
        <dbReference type="Pfam" id="PF26168"/>
    </source>
</evidence>
<dbReference type="InterPro" id="IPR002213">
    <property type="entry name" value="UDP_glucos_trans"/>
</dbReference>
<sequence length="451" mass="51574">MVDTKNRRIRLVMLPWLAHGHIFPFLELAKKLTHRNFHIYICSTPVLVNSIKPKLSPHPNNYNSIEAVELHLPSTPDLPPHYHTTKGLPPHLMPTLMKAFDMSDTRANFFNIVESVKPDLIIHDFLPSWVTEVASSLNIPTIAFLTSGATVFSFGIHLSKKKDEEFPFPEIYTDSLKKKFMKMVETSYARNNNNKGLQFYERSCKIVLMKSFRELEEKYMDYLSASFGKKIIPVGPLVQEPVHDDNEGMDIINWLNTKEKSSTVYVSFGSECYPSKEDVEEIAHGLELSNVNFIWVVRFPEGDKMKLDEALPDGYLGRIRDRGIVVENWAPQIKILDHSSTGGFVSHCGWGSLMESIRFGVPIIAIPMQHDQPWNARLAEVSGVGVEVKRDDSDRVCRENVAKVIKEVVVEKYGEDIRRRTKEMKGNIARKVDEEIDEVAKEILQVVEMYN</sequence>
<dbReference type="OrthoDB" id="1916172at2759"/>
<evidence type="ECO:0000256" key="1">
    <source>
        <dbReference type="ARBA" id="ARBA00009995"/>
    </source>
</evidence>
<dbReference type="InterPro" id="IPR035595">
    <property type="entry name" value="UDP_glycos_trans_CS"/>
</dbReference>
<evidence type="ECO:0000313" key="6">
    <source>
        <dbReference type="EMBL" id="KAF3434406.1"/>
    </source>
</evidence>
<dbReference type="Proteomes" id="UP000796880">
    <property type="component" value="Unassembled WGS sequence"/>
</dbReference>
<reference evidence="6" key="1">
    <citation type="submission" date="2020-03" db="EMBL/GenBank/DDBJ databases">
        <title>A high-quality chromosome-level genome assembly of a woody plant with both climbing and erect habits, Rhamnella rubrinervis.</title>
        <authorList>
            <person name="Lu Z."/>
            <person name="Yang Y."/>
            <person name="Zhu X."/>
            <person name="Sun Y."/>
        </authorList>
    </citation>
    <scope>NUCLEOTIDE SEQUENCE</scope>
    <source>
        <strain evidence="6">BYM</strain>
        <tissue evidence="6">Leaf</tissue>
    </source>
</reference>
<dbReference type="FunFam" id="3.40.50.2000:FF:000060">
    <property type="entry name" value="Glycosyltransferase"/>
    <property type="match status" value="1"/>
</dbReference>
<dbReference type="GO" id="GO:0008194">
    <property type="term" value="F:UDP-glycosyltransferase activity"/>
    <property type="evidence" value="ECO:0007669"/>
    <property type="project" value="InterPro"/>
</dbReference>
<dbReference type="AlphaFoldDB" id="A0A8K0DPS9"/>
<dbReference type="Pfam" id="PF26168">
    <property type="entry name" value="Glyco_transf_N"/>
    <property type="match status" value="1"/>
</dbReference>
<protein>
    <recommendedName>
        <fullName evidence="4">Glycosyltransferase</fullName>
        <ecNumber evidence="4">2.4.1.-</ecNumber>
    </recommendedName>
</protein>
<evidence type="ECO:0000256" key="2">
    <source>
        <dbReference type="ARBA" id="ARBA00022679"/>
    </source>
</evidence>
<evidence type="ECO:0000256" key="4">
    <source>
        <dbReference type="RuleBase" id="RU362057"/>
    </source>
</evidence>
<proteinExistence type="inferred from homology"/>
<dbReference type="EMBL" id="VOIH02000011">
    <property type="protein sequence ID" value="KAF3434406.1"/>
    <property type="molecule type" value="Genomic_DNA"/>
</dbReference>
<dbReference type="InterPro" id="IPR058980">
    <property type="entry name" value="Glyco_transf_N"/>
</dbReference>
<dbReference type="Pfam" id="PF00201">
    <property type="entry name" value="UDPGT"/>
    <property type="match status" value="1"/>
</dbReference>
<dbReference type="PROSITE" id="PS00375">
    <property type="entry name" value="UDPGT"/>
    <property type="match status" value="1"/>
</dbReference>
<comment type="caution">
    <text evidence="6">The sequence shown here is derived from an EMBL/GenBank/DDBJ whole genome shotgun (WGS) entry which is preliminary data.</text>
</comment>
<dbReference type="SUPFAM" id="SSF53756">
    <property type="entry name" value="UDP-Glycosyltransferase/glycogen phosphorylase"/>
    <property type="match status" value="1"/>
</dbReference>
<dbReference type="EC" id="2.4.1.-" evidence="4"/>
<comment type="similarity">
    <text evidence="1 3">Belongs to the UDP-glycosyltransferase family.</text>
</comment>
<dbReference type="Gene3D" id="3.40.50.2000">
    <property type="entry name" value="Glycogen Phosphorylase B"/>
    <property type="match status" value="2"/>
</dbReference>
<feature type="domain" description="Glycosyltransferase N-terminal" evidence="5">
    <location>
        <begin position="9"/>
        <end position="238"/>
    </location>
</feature>
<evidence type="ECO:0000313" key="7">
    <source>
        <dbReference type="Proteomes" id="UP000796880"/>
    </source>
</evidence>
<keyword evidence="7" id="KW-1185">Reference proteome</keyword>
<dbReference type="PANTHER" id="PTHR48044:SF29">
    <property type="entry name" value="GLYCOSYLTRANSFERASE"/>
    <property type="match status" value="1"/>
</dbReference>
<name>A0A8K0DPS9_9ROSA</name>
<keyword evidence="2 3" id="KW-0808">Transferase</keyword>
<dbReference type="CDD" id="cd03784">
    <property type="entry name" value="GT1_Gtf-like"/>
    <property type="match status" value="1"/>
</dbReference>
<accession>A0A8K0DPS9</accession>
<evidence type="ECO:0000256" key="3">
    <source>
        <dbReference type="RuleBase" id="RU003718"/>
    </source>
</evidence>
<keyword evidence="3" id="KW-0328">Glycosyltransferase</keyword>
<organism evidence="6 7">
    <name type="scientific">Rhamnella rubrinervis</name>
    <dbReference type="NCBI Taxonomy" id="2594499"/>
    <lineage>
        <taxon>Eukaryota</taxon>
        <taxon>Viridiplantae</taxon>
        <taxon>Streptophyta</taxon>
        <taxon>Embryophyta</taxon>
        <taxon>Tracheophyta</taxon>
        <taxon>Spermatophyta</taxon>
        <taxon>Magnoliopsida</taxon>
        <taxon>eudicotyledons</taxon>
        <taxon>Gunneridae</taxon>
        <taxon>Pentapetalae</taxon>
        <taxon>rosids</taxon>
        <taxon>fabids</taxon>
        <taxon>Rosales</taxon>
        <taxon>Rhamnaceae</taxon>
        <taxon>rhamnoid group</taxon>
        <taxon>Rhamneae</taxon>
        <taxon>Rhamnella</taxon>
    </lineage>
</organism>
<dbReference type="PANTHER" id="PTHR48044">
    <property type="entry name" value="GLYCOSYLTRANSFERASE"/>
    <property type="match status" value="1"/>
</dbReference>
<gene>
    <name evidence="6" type="ORF">FNV43_RR25509</name>
</gene>
<dbReference type="GO" id="GO:1901137">
    <property type="term" value="P:carbohydrate derivative biosynthetic process"/>
    <property type="evidence" value="ECO:0007669"/>
    <property type="project" value="UniProtKB-ARBA"/>
</dbReference>